<dbReference type="SUPFAM" id="SSF51230">
    <property type="entry name" value="Single hybrid motif"/>
    <property type="match status" value="1"/>
</dbReference>
<evidence type="ECO:0000313" key="9">
    <source>
        <dbReference type="EMBL" id="RHW72902.1"/>
    </source>
</evidence>
<evidence type="ECO:0000256" key="8">
    <source>
        <dbReference type="ARBA" id="ARBA00030786"/>
    </source>
</evidence>
<gene>
    <name evidence="9" type="ORF">DPX39_040017900</name>
</gene>
<comment type="subcellular location">
    <subcellularLocation>
        <location evidence="2">Cell projection</location>
        <location evidence="2">Neuron projection</location>
    </subcellularLocation>
    <subcellularLocation>
        <location evidence="1">Nucleus speckle</location>
    </subcellularLocation>
</comment>
<reference evidence="9" key="1">
    <citation type="submission" date="2018-09" db="EMBL/GenBank/DDBJ databases">
        <title>whole genome sequence of T. equiperdum IVM-t1 strain.</title>
        <authorList>
            <person name="Suganuma K."/>
        </authorList>
    </citation>
    <scope>NUCLEOTIDE SEQUENCE [LARGE SCALE GENOMIC DNA]</scope>
    <source>
        <strain evidence="9">IVM-t1</strain>
    </source>
</reference>
<dbReference type="PANTHER" id="PTHR13651:SF0">
    <property type="entry name" value="PROTEIN ABITRAM"/>
    <property type="match status" value="1"/>
</dbReference>
<dbReference type="Gene3D" id="2.40.50.100">
    <property type="match status" value="1"/>
</dbReference>
<dbReference type="InterPro" id="IPR011053">
    <property type="entry name" value="Single_hybrid_motif"/>
</dbReference>
<dbReference type="EMBL" id="QSBY01000004">
    <property type="protein sequence ID" value="RHW72902.1"/>
    <property type="molecule type" value="Genomic_DNA"/>
</dbReference>
<dbReference type="PANTHER" id="PTHR13651">
    <property type="entry name" value="PROTEIN ABITRAM"/>
    <property type="match status" value="1"/>
</dbReference>
<dbReference type="InterPro" id="IPR039169">
    <property type="entry name" value="Abitram"/>
</dbReference>
<evidence type="ECO:0000256" key="6">
    <source>
        <dbReference type="ARBA" id="ARBA00023273"/>
    </source>
</evidence>
<comment type="similarity">
    <text evidence="3">Belongs to the ABITRAM family.</text>
</comment>
<name>A0A3L6L8F4_9TRYP</name>
<evidence type="ECO:0000256" key="2">
    <source>
        <dbReference type="ARBA" id="ARBA00004487"/>
    </source>
</evidence>
<evidence type="ECO:0000256" key="5">
    <source>
        <dbReference type="ARBA" id="ARBA00023242"/>
    </source>
</evidence>
<comment type="caution">
    <text evidence="9">The sequence shown here is derived from an EMBL/GenBank/DDBJ whole genome shotgun (WGS) entry which is preliminary data.</text>
</comment>
<keyword evidence="6" id="KW-0966">Cell projection</keyword>
<dbReference type="FunFam" id="2.40.50.100:FF:000048">
    <property type="entry name" value="Protein Abitram"/>
    <property type="match status" value="1"/>
</dbReference>
<dbReference type="Proteomes" id="UP000266743">
    <property type="component" value="Chromosome 4"/>
</dbReference>
<sequence>MNPVGVACAAAPKPSTFDYFTERYYHQYVVKNCKGVEGNNCRLLVHSNGICVLCLDETHRVVRAAKSSAGAVETNVASVVFGSGRGNSQLSSGSIHVVGKRKKQAAVCQVDTKICIITMSDGTVYHIPACVDGFVLELNSVLQQHPNLLLDAPTAEGYIALISPNYSKVKFSEFTKLSAPTGGDVVEEEEEPEGLHK</sequence>
<accession>A0A3L6L8F4</accession>
<evidence type="ECO:0000256" key="3">
    <source>
        <dbReference type="ARBA" id="ARBA00010764"/>
    </source>
</evidence>
<dbReference type="GO" id="GO:0016607">
    <property type="term" value="C:nuclear speck"/>
    <property type="evidence" value="ECO:0007669"/>
    <property type="project" value="UniProtKB-SubCell"/>
</dbReference>
<evidence type="ECO:0000256" key="7">
    <source>
        <dbReference type="ARBA" id="ARBA00030463"/>
    </source>
</evidence>
<keyword evidence="5" id="KW-0539">Nucleus</keyword>
<dbReference type="AlphaFoldDB" id="A0A3L6L8F4"/>
<evidence type="ECO:0000256" key="4">
    <source>
        <dbReference type="ARBA" id="ARBA00019325"/>
    </source>
</evidence>
<protein>
    <recommendedName>
        <fullName evidence="4">Protein Abitram</fullName>
    </recommendedName>
    <alternativeName>
        <fullName evidence="7">Actin-binding transcription modulator</fullName>
    </alternativeName>
    <alternativeName>
        <fullName evidence="8">Protein Simiate</fullName>
    </alternativeName>
</protein>
<evidence type="ECO:0000256" key="1">
    <source>
        <dbReference type="ARBA" id="ARBA00004324"/>
    </source>
</evidence>
<proteinExistence type="inferred from homology"/>
<organism evidence="9">
    <name type="scientific">Trypanosoma brucei equiperdum</name>
    <dbReference type="NCBI Taxonomy" id="630700"/>
    <lineage>
        <taxon>Eukaryota</taxon>
        <taxon>Discoba</taxon>
        <taxon>Euglenozoa</taxon>
        <taxon>Kinetoplastea</taxon>
        <taxon>Metakinetoplastina</taxon>
        <taxon>Trypanosomatida</taxon>
        <taxon>Trypanosomatidae</taxon>
        <taxon>Trypanosoma</taxon>
    </lineage>
</organism>